<dbReference type="GO" id="GO:0008168">
    <property type="term" value="F:methyltransferase activity"/>
    <property type="evidence" value="ECO:0007669"/>
    <property type="project" value="UniProtKB-KW"/>
</dbReference>
<reference evidence="4 5" key="1">
    <citation type="submission" date="2017-07" db="EMBL/GenBank/DDBJ databases">
        <title>Draft Genome Sequences of Select Purple Nonsulfur Bacteria.</title>
        <authorList>
            <person name="Lasarre B."/>
            <person name="Mckinlay J.B."/>
        </authorList>
    </citation>
    <scope>NUCLEOTIDE SEQUENCE [LARGE SCALE GENOMIC DNA]</scope>
    <source>
        <strain evidence="4 5">DSM 11907</strain>
    </source>
</reference>
<dbReference type="Gene3D" id="3.40.50.150">
    <property type="entry name" value="Vaccinia Virus protein VP39"/>
    <property type="match status" value="1"/>
</dbReference>
<keyword evidence="3" id="KW-0949">S-adenosyl-L-methionine</keyword>
<dbReference type="OrthoDB" id="9801609at2"/>
<keyword evidence="5" id="KW-1185">Reference proteome</keyword>
<evidence type="ECO:0000256" key="2">
    <source>
        <dbReference type="ARBA" id="ARBA00022679"/>
    </source>
</evidence>
<organism evidence="4 5">
    <name type="scientific">Rhodoplanes elegans</name>
    <dbReference type="NCBI Taxonomy" id="29408"/>
    <lineage>
        <taxon>Bacteria</taxon>
        <taxon>Pseudomonadati</taxon>
        <taxon>Pseudomonadota</taxon>
        <taxon>Alphaproteobacteria</taxon>
        <taxon>Hyphomicrobiales</taxon>
        <taxon>Nitrobacteraceae</taxon>
        <taxon>Rhodoplanes</taxon>
    </lineage>
</organism>
<keyword evidence="1" id="KW-0489">Methyltransferase</keyword>
<evidence type="ECO:0000256" key="3">
    <source>
        <dbReference type="ARBA" id="ARBA00022691"/>
    </source>
</evidence>
<evidence type="ECO:0000313" key="4">
    <source>
        <dbReference type="EMBL" id="RAI38654.1"/>
    </source>
</evidence>
<evidence type="ECO:0000256" key="1">
    <source>
        <dbReference type="ARBA" id="ARBA00022603"/>
    </source>
</evidence>
<dbReference type="PANTHER" id="PTHR43464">
    <property type="entry name" value="METHYLTRANSFERASE"/>
    <property type="match status" value="1"/>
</dbReference>
<keyword evidence="2" id="KW-0808">Transferase</keyword>
<name>A0A327KKM2_9BRAD</name>
<evidence type="ECO:0000313" key="5">
    <source>
        <dbReference type="Proteomes" id="UP000248863"/>
    </source>
</evidence>
<dbReference type="SUPFAM" id="SSF53335">
    <property type="entry name" value="S-adenosyl-L-methionine-dependent methyltransferases"/>
    <property type="match status" value="1"/>
</dbReference>
<dbReference type="Proteomes" id="UP000248863">
    <property type="component" value="Unassembled WGS sequence"/>
</dbReference>
<dbReference type="PANTHER" id="PTHR43464:SF19">
    <property type="entry name" value="UBIQUINONE BIOSYNTHESIS O-METHYLTRANSFERASE, MITOCHONDRIAL"/>
    <property type="match status" value="1"/>
</dbReference>
<dbReference type="Pfam" id="PF13489">
    <property type="entry name" value="Methyltransf_23"/>
    <property type="match status" value="1"/>
</dbReference>
<dbReference type="EMBL" id="NPEU01000114">
    <property type="protein sequence ID" value="RAI38654.1"/>
    <property type="molecule type" value="Genomic_DNA"/>
</dbReference>
<evidence type="ECO:0008006" key="6">
    <source>
        <dbReference type="Google" id="ProtNLM"/>
    </source>
</evidence>
<accession>A0A327KKM2</accession>
<dbReference type="CDD" id="cd02440">
    <property type="entry name" value="AdoMet_MTases"/>
    <property type="match status" value="1"/>
</dbReference>
<dbReference type="AlphaFoldDB" id="A0A327KKM2"/>
<protein>
    <recommendedName>
        <fullName evidence="6">Methyltransferase type 11</fullName>
    </recommendedName>
</protein>
<comment type="caution">
    <text evidence="4">The sequence shown here is derived from an EMBL/GenBank/DDBJ whole genome shotgun (WGS) entry which is preliminary data.</text>
</comment>
<sequence length="205" mass="22651">MNDPNSLAIRTGVSGRILEFAKDRGVAIADIGCGEGELLGRLAELGYTRLTGVGWQVNVPPSIPKVENVDFSRPGWADQLDGATFDVMTATEVLEHLVNPFEFLTQLRRLAKPGGQLILTFPNVHNWRSIVGYALGGRFSGFFGPNWNDNHPLHDQHIFIPNHHLVRYFLGLAGFEIVSIDFLYGNGKLFGTTAMFDCRAVTPKL</sequence>
<gene>
    <name evidence="4" type="ORF">CH338_11985</name>
</gene>
<dbReference type="InterPro" id="IPR029063">
    <property type="entry name" value="SAM-dependent_MTases_sf"/>
</dbReference>
<proteinExistence type="predicted"/>
<dbReference type="RefSeq" id="WP_111357406.1">
    <property type="nucleotide sequence ID" value="NZ_NHSK01000260.1"/>
</dbReference>
<dbReference type="GO" id="GO:0032259">
    <property type="term" value="P:methylation"/>
    <property type="evidence" value="ECO:0007669"/>
    <property type="project" value="UniProtKB-KW"/>
</dbReference>